<gene>
    <name evidence="2" type="ORF">EYC84_005096</name>
</gene>
<accession>A0A5M9JWD7</accession>
<dbReference type="Proteomes" id="UP000322873">
    <property type="component" value="Unassembled WGS sequence"/>
</dbReference>
<evidence type="ECO:0000256" key="1">
    <source>
        <dbReference type="SAM" id="MobiDB-lite"/>
    </source>
</evidence>
<protein>
    <submittedName>
        <fullName evidence="2">Uncharacterized protein</fullName>
    </submittedName>
</protein>
<reference evidence="2 3" key="1">
    <citation type="submission" date="2019-06" db="EMBL/GenBank/DDBJ databases">
        <title>Genome Sequence of the Brown Rot Fungal Pathogen Monilinia fructicola.</title>
        <authorList>
            <person name="De Miccolis Angelini R.M."/>
            <person name="Landi L."/>
            <person name="Abate D."/>
            <person name="Pollastro S."/>
            <person name="Romanazzi G."/>
            <person name="Faretra F."/>
        </authorList>
    </citation>
    <scope>NUCLEOTIDE SEQUENCE [LARGE SCALE GENOMIC DNA]</scope>
    <source>
        <strain evidence="2 3">Mfrc123</strain>
    </source>
</reference>
<keyword evidence="3" id="KW-1185">Reference proteome</keyword>
<dbReference type="VEuPathDB" id="FungiDB:MFRU_001g05170"/>
<evidence type="ECO:0000313" key="3">
    <source>
        <dbReference type="Proteomes" id="UP000322873"/>
    </source>
</evidence>
<sequence>MMEKEYEKAQLEIQLQLGKDGRKEGLAGEGSKTQEPAQKNEDAPASPSDEVHILPYPSQADHRNDRLRCRPRRDMEVCQPYLLPPLVPELSSRDVWETRRPRIRVKPPGHREVIFPQTRSWSESVYEYRQW</sequence>
<organism evidence="2 3">
    <name type="scientific">Monilinia fructicola</name>
    <name type="common">Brown rot fungus</name>
    <name type="synonym">Ciboria fructicola</name>
    <dbReference type="NCBI Taxonomy" id="38448"/>
    <lineage>
        <taxon>Eukaryota</taxon>
        <taxon>Fungi</taxon>
        <taxon>Dikarya</taxon>
        <taxon>Ascomycota</taxon>
        <taxon>Pezizomycotina</taxon>
        <taxon>Leotiomycetes</taxon>
        <taxon>Helotiales</taxon>
        <taxon>Sclerotiniaceae</taxon>
        <taxon>Monilinia</taxon>
    </lineage>
</organism>
<proteinExistence type="predicted"/>
<comment type="caution">
    <text evidence="2">The sequence shown here is derived from an EMBL/GenBank/DDBJ whole genome shotgun (WGS) entry which is preliminary data.</text>
</comment>
<dbReference type="EMBL" id="VICG01000003">
    <property type="protein sequence ID" value="KAA8573511.1"/>
    <property type="molecule type" value="Genomic_DNA"/>
</dbReference>
<feature type="region of interest" description="Disordered" evidence="1">
    <location>
        <begin position="17"/>
        <end position="67"/>
    </location>
</feature>
<evidence type="ECO:0000313" key="2">
    <source>
        <dbReference type="EMBL" id="KAA8573511.1"/>
    </source>
</evidence>
<dbReference type="AlphaFoldDB" id="A0A5M9JWD7"/>
<name>A0A5M9JWD7_MONFR</name>